<gene>
    <name evidence="1" type="ORF">LCGC14_0874410</name>
</gene>
<protein>
    <submittedName>
        <fullName evidence="1">Uncharacterized protein</fullName>
    </submittedName>
</protein>
<organism evidence="1">
    <name type="scientific">marine sediment metagenome</name>
    <dbReference type="NCBI Taxonomy" id="412755"/>
    <lineage>
        <taxon>unclassified sequences</taxon>
        <taxon>metagenomes</taxon>
        <taxon>ecological metagenomes</taxon>
    </lineage>
</organism>
<dbReference type="AlphaFoldDB" id="A0A0F9P8Q2"/>
<sequence length="141" mass="15053">MTDLAITTANIEVIKPEDAEIIQRCLAEAVTAGQPLFLDSDGKGQLADANAAGERQARCLSLQAGAINQTISCLKRGYVEGFTLADQAFDDPIFLSDTVGVLADSAGTVTVPVGKVDAIVKDASTISKVLYLEFRWREDFT</sequence>
<evidence type="ECO:0000313" key="1">
    <source>
        <dbReference type="EMBL" id="KKN26469.1"/>
    </source>
</evidence>
<proteinExistence type="predicted"/>
<reference evidence="1" key="1">
    <citation type="journal article" date="2015" name="Nature">
        <title>Complex archaea that bridge the gap between prokaryotes and eukaryotes.</title>
        <authorList>
            <person name="Spang A."/>
            <person name="Saw J.H."/>
            <person name="Jorgensen S.L."/>
            <person name="Zaremba-Niedzwiedzka K."/>
            <person name="Martijn J."/>
            <person name="Lind A.E."/>
            <person name="van Eijk R."/>
            <person name="Schleper C."/>
            <person name="Guy L."/>
            <person name="Ettema T.J."/>
        </authorList>
    </citation>
    <scope>NUCLEOTIDE SEQUENCE</scope>
</reference>
<name>A0A0F9P8Q2_9ZZZZ</name>
<comment type="caution">
    <text evidence="1">The sequence shown here is derived from an EMBL/GenBank/DDBJ whole genome shotgun (WGS) entry which is preliminary data.</text>
</comment>
<accession>A0A0F9P8Q2</accession>
<dbReference type="EMBL" id="LAZR01002716">
    <property type="protein sequence ID" value="KKN26469.1"/>
    <property type="molecule type" value="Genomic_DNA"/>
</dbReference>